<protein>
    <submittedName>
        <fullName evidence="2">Uncharacterized protein</fullName>
    </submittedName>
</protein>
<keyword evidence="1" id="KW-0812">Transmembrane</keyword>
<evidence type="ECO:0000256" key="1">
    <source>
        <dbReference type="SAM" id="Phobius"/>
    </source>
</evidence>
<name>A0A0L6U4L3_9FIRM</name>
<keyword evidence="1" id="KW-1133">Transmembrane helix</keyword>
<accession>A0A0L6U4L3</accession>
<sequence>MFEEGTSYCFDGALDFAKSPITIQIAVKSFSKGLKVGPFAAMFYANDIRLNYEQYAGNNDNIAIANAVDTFVLFAGVAVGAVLATSALPIVAVVASSIVIGVAIGWTADQIENRLIE</sequence>
<dbReference type="RefSeq" id="WP_050738433.1">
    <property type="nucleotide sequence ID" value="NZ_LGYO01000003.1"/>
</dbReference>
<comment type="caution">
    <text evidence="2">The sequence shown here is derived from an EMBL/GenBank/DDBJ whole genome shotgun (WGS) entry which is preliminary data.</text>
</comment>
<feature type="transmembrane region" description="Helical" evidence="1">
    <location>
        <begin position="90"/>
        <end position="108"/>
    </location>
</feature>
<proteinExistence type="predicted"/>
<organism evidence="2 3">
    <name type="scientific">Acetobacterium bakii</name>
    <dbReference type="NCBI Taxonomy" id="52689"/>
    <lineage>
        <taxon>Bacteria</taxon>
        <taxon>Bacillati</taxon>
        <taxon>Bacillota</taxon>
        <taxon>Clostridia</taxon>
        <taxon>Eubacteriales</taxon>
        <taxon>Eubacteriaceae</taxon>
        <taxon>Acetobacterium</taxon>
    </lineage>
</organism>
<gene>
    <name evidence="2" type="ORF">AKG39_00660</name>
</gene>
<reference evidence="3" key="1">
    <citation type="submission" date="2015-07" db="EMBL/GenBank/DDBJ databases">
        <title>Draft genome sequence of Acetobacterium bakii DSM 8293, a potential psychrophilic chemical producer through syngas fermentation.</title>
        <authorList>
            <person name="Song Y."/>
            <person name="Hwang S."/>
            <person name="Cho B.-K."/>
        </authorList>
    </citation>
    <scope>NUCLEOTIDE SEQUENCE [LARGE SCALE GENOMIC DNA]</scope>
    <source>
        <strain evidence="3">DSM 8239</strain>
    </source>
</reference>
<feature type="transmembrane region" description="Helical" evidence="1">
    <location>
        <begin position="62"/>
        <end position="84"/>
    </location>
</feature>
<dbReference type="EMBL" id="LGYO01000003">
    <property type="protein sequence ID" value="KNZ43451.1"/>
    <property type="molecule type" value="Genomic_DNA"/>
</dbReference>
<keyword evidence="1" id="KW-0472">Membrane</keyword>
<dbReference type="Proteomes" id="UP000036873">
    <property type="component" value="Unassembled WGS sequence"/>
</dbReference>
<keyword evidence="3" id="KW-1185">Reference proteome</keyword>
<evidence type="ECO:0000313" key="3">
    <source>
        <dbReference type="Proteomes" id="UP000036873"/>
    </source>
</evidence>
<dbReference type="STRING" id="52689.AKG39_00660"/>
<evidence type="ECO:0000313" key="2">
    <source>
        <dbReference type="EMBL" id="KNZ43451.1"/>
    </source>
</evidence>
<dbReference type="AlphaFoldDB" id="A0A0L6U4L3"/>